<evidence type="ECO:0000313" key="1">
    <source>
        <dbReference type="Proteomes" id="UP000887576"/>
    </source>
</evidence>
<evidence type="ECO:0000313" key="2">
    <source>
        <dbReference type="WBParaSite" id="JU765_v2.g8087.t1"/>
    </source>
</evidence>
<sequence length="163" mass="19175">MRPILFFVLFVYLVDIVHGFVYGLEEPIKYCERHLCSRPLSESERYVKFVGEYTEWPIPCPFHNRITVECSGFINPNAKIELYDLDGITSDDLIATFKWAHIHEGKKRAYFDAFASVRTLDSIESFTESQAELYFKYYNPCLGQQNKEYIIQNVVLNYTFIPE</sequence>
<reference evidence="2" key="1">
    <citation type="submission" date="2022-11" db="UniProtKB">
        <authorList>
            <consortium name="WormBaseParasite"/>
        </authorList>
    </citation>
    <scope>IDENTIFICATION</scope>
</reference>
<dbReference type="Proteomes" id="UP000887576">
    <property type="component" value="Unplaced"/>
</dbReference>
<name>A0AC34RL97_9BILA</name>
<organism evidence="1 2">
    <name type="scientific">Panagrolaimus sp. JU765</name>
    <dbReference type="NCBI Taxonomy" id="591449"/>
    <lineage>
        <taxon>Eukaryota</taxon>
        <taxon>Metazoa</taxon>
        <taxon>Ecdysozoa</taxon>
        <taxon>Nematoda</taxon>
        <taxon>Chromadorea</taxon>
        <taxon>Rhabditida</taxon>
        <taxon>Tylenchina</taxon>
        <taxon>Panagrolaimomorpha</taxon>
        <taxon>Panagrolaimoidea</taxon>
        <taxon>Panagrolaimidae</taxon>
        <taxon>Panagrolaimus</taxon>
    </lineage>
</organism>
<accession>A0AC34RL97</accession>
<proteinExistence type="predicted"/>
<protein>
    <submittedName>
        <fullName evidence="2">Uncharacterized protein</fullName>
    </submittedName>
</protein>
<dbReference type="WBParaSite" id="JU765_v2.g8087.t1">
    <property type="protein sequence ID" value="JU765_v2.g8087.t1"/>
    <property type="gene ID" value="JU765_v2.g8087"/>
</dbReference>